<dbReference type="EMBL" id="CAFAAG010000015">
    <property type="protein sequence ID" value="CAB4788165.1"/>
    <property type="molecule type" value="Genomic_DNA"/>
</dbReference>
<name>A0A6J6WWP3_9ZZZZ</name>
<gene>
    <name evidence="1" type="ORF">UFOPK2975_00358</name>
</gene>
<accession>A0A6J6WWP3</accession>
<reference evidence="1" key="1">
    <citation type="submission" date="2020-05" db="EMBL/GenBank/DDBJ databases">
        <authorList>
            <person name="Chiriac C."/>
            <person name="Salcher M."/>
            <person name="Ghai R."/>
            <person name="Kavagutti S V."/>
        </authorList>
    </citation>
    <scope>NUCLEOTIDE SEQUENCE</scope>
</reference>
<organism evidence="1">
    <name type="scientific">freshwater metagenome</name>
    <dbReference type="NCBI Taxonomy" id="449393"/>
    <lineage>
        <taxon>unclassified sequences</taxon>
        <taxon>metagenomes</taxon>
        <taxon>ecological metagenomes</taxon>
    </lineage>
</organism>
<proteinExistence type="predicted"/>
<sequence>MLQTLRAPIYLPRANTDPVSSPHAALAVFSLALRRPLCEEVLVLMLDNQLRGVGLMSFDAVASFANNINHAIGLCSSVLDASSLSICTVEPHLLGRDNDSKYLEMAQDLCRHAGLNLIDWLVVTRGAVINIRAVS</sequence>
<dbReference type="AlphaFoldDB" id="A0A6J6WWP3"/>
<evidence type="ECO:0000313" key="1">
    <source>
        <dbReference type="EMBL" id="CAB4788165.1"/>
    </source>
</evidence>
<protein>
    <submittedName>
        <fullName evidence="1">Unannotated protein</fullName>
    </submittedName>
</protein>